<evidence type="ECO:0000256" key="10">
    <source>
        <dbReference type="ARBA" id="ARBA00023098"/>
    </source>
</evidence>
<keyword evidence="17" id="KW-1185">Reference proteome</keyword>
<dbReference type="Gene3D" id="3.90.1480.20">
    <property type="entry name" value="Glycosyl transferase family 29"/>
    <property type="match status" value="1"/>
</dbReference>
<evidence type="ECO:0000256" key="1">
    <source>
        <dbReference type="ARBA" id="ARBA00004323"/>
    </source>
</evidence>
<keyword evidence="9" id="KW-0333">Golgi apparatus</keyword>
<keyword evidence="7" id="KW-0730">Sialic acid</keyword>
<dbReference type="Pfam" id="PF00777">
    <property type="entry name" value="Glyco_transf_29"/>
    <property type="match status" value="1"/>
</dbReference>
<keyword evidence="12" id="KW-1015">Disulfide bond</keyword>
<dbReference type="InterPro" id="IPR038578">
    <property type="entry name" value="GT29-like_sf"/>
</dbReference>
<gene>
    <name evidence="16" type="ORF">LARSCL_LOCUS11585</name>
</gene>
<dbReference type="PANTHER" id="PTHR45906:SF1">
    <property type="entry name" value="ALPHA-N-ACETYL-NEURAMINYL-2,3-BETA-GALACTOSYL-1, 3-N-ACETYL-GALACTOSAMINIDE ALPHA-2,6-SIALYLTRANSFERASE-LIKE"/>
    <property type="match status" value="1"/>
</dbReference>
<dbReference type="Proteomes" id="UP001497382">
    <property type="component" value="Unassembled WGS sequence"/>
</dbReference>
<evidence type="ECO:0000256" key="15">
    <source>
        <dbReference type="SAM" id="Phobius"/>
    </source>
</evidence>
<evidence type="ECO:0000256" key="5">
    <source>
        <dbReference type="ARBA" id="ARBA00022692"/>
    </source>
</evidence>
<evidence type="ECO:0000313" key="17">
    <source>
        <dbReference type="Proteomes" id="UP001497382"/>
    </source>
</evidence>
<protein>
    <submittedName>
        <fullName evidence="16">Uncharacterized protein</fullName>
    </submittedName>
</protein>
<reference evidence="16 17" key="1">
    <citation type="submission" date="2024-04" db="EMBL/GenBank/DDBJ databases">
        <authorList>
            <person name="Rising A."/>
            <person name="Reimegard J."/>
            <person name="Sonavane S."/>
            <person name="Akerstrom W."/>
            <person name="Nylinder S."/>
            <person name="Hedman E."/>
            <person name="Kallberg Y."/>
        </authorList>
    </citation>
    <scope>NUCLEOTIDE SEQUENCE [LARGE SCALE GENOMIC DNA]</scope>
</reference>
<keyword evidence="10" id="KW-0443">Lipid metabolism</keyword>
<keyword evidence="4" id="KW-0808">Transferase</keyword>
<evidence type="ECO:0000256" key="3">
    <source>
        <dbReference type="ARBA" id="ARBA00022676"/>
    </source>
</evidence>
<evidence type="ECO:0000256" key="6">
    <source>
        <dbReference type="ARBA" id="ARBA00022968"/>
    </source>
</evidence>
<evidence type="ECO:0000256" key="14">
    <source>
        <dbReference type="ARBA" id="ARBA00043744"/>
    </source>
</evidence>
<evidence type="ECO:0000256" key="9">
    <source>
        <dbReference type="ARBA" id="ARBA00023034"/>
    </source>
</evidence>
<comment type="subcellular location">
    <subcellularLocation>
        <location evidence="1">Golgi apparatus membrane</location>
        <topology evidence="1">Single-pass type II membrane protein</topology>
    </subcellularLocation>
</comment>
<comment type="caution">
    <text evidence="16">The sequence shown here is derived from an EMBL/GenBank/DDBJ whole genome shotgun (WGS) entry which is preliminary data.</text>
</comment>
<evidence type="ECO:0000256" key="7">
    <source>
        <dbReference type="ARBA" id="ARBA00022981"/>
    </source>
</evidence>
<feature type="transmembrane region" description="Helical" evidence="15">
    <location>
        <begin position="6"/>
        <end position="23"/>
    </location>
</feature>
<accession>A0AAV2AC25</accession>
<evidence type="ECO:0000256" key="4">
    <source>
        <dbReference type="ARBA" id="ARBA00022679"/>
    </source>
</evidence>
<keyword evidence="8 15" id="KW-1133">Transmembrane helix</keyword>
<feature type="transmembrane region" description="Helical" evidence="15">
    <location>
        <begin position="30"/>
        <end position="50"/>
    </location>
</feature>
<evidence type="ECO:0000256" key="13">
    <source>
        <dbReference type="ARBA" id="ARBA00023180"/>
    </source>
</evidence>
<dbReference type="GO" id="GO:0001665">
    <property type="term" value="F:alpha-N-acetylgalactosaminide alpha-2,6-sialyltransferase activity"/>
    <property type="evidence" value="ECO:0007669"/>
    <property type="project" value="TreeGrafter"/>
</dbReference>
<sequence length="324" mass="36869">MMQFLPQLTTFGYSVLVAMISICRKMGRKLSSCLLGIVVIFLVFTFHSLFNTLYMESSHKLGNTGPLLSKKLSDYIDVNGVAAIFPFKCNTCALIGTSGHLRESTSGSDIDKSYSCIFRLGFSPTRGYEKHVGSRTTARIVDSFRFYPFLKKPLKLVTGPFPSDFWFLFDRAAGDITRFHGPFLKELLQKHDSKFLWFSREVEREVLNSIGNIRLNRGMNRISSLWFATRVIEDAGCETLSVYGIPDAQICKRNLNVSVPSLYWQENSTHFCDDGVDASVKPTNSKASVSIVPTIAERRLLPKWLERHFYVSDFKFPSWINWTT</sequence>
<keyword evidence="13" id="KW-0325">Glycoprotein</keyword>
<keyword evidence="3" id="KW-0328">Glycosyltransferase</keyword>
<dbReference type="InterPro" id="IPR001675">
    <property type="entry name" value="Glyco_trans_29"/>
</dbReference>
<comment type="similarity">
    <text evidence="2">Belongs to the glycosyltransferase 29 family.</text>
</comment>
<dbReference type="EMBL" id="CAXIEN010000145">
    <property type="protein sequence ID" value="CAL1281473.1"/>
    <property type="molecule type" value="Genomic_DNA"/>
</dbReference>
<keyword evidence="11 15" id="KW-0472">Membrane</keyword>
<evidence type="ECO:0000256" key="11">
    <source>
        <dbReference type="ARBA" id="ARBA00023136"/>
    </source>
</evidence>
<keyword evidence="5 15" id="KW-0812">Transmembrane</keyword>
<evidence type="ECO:0000256" key="2">
    <source>
        <dbReference type="ARBA" id="ARBA00006003"/>
    </source>
</evidence>
<dbReference type="AlphaFoldDB" id="A0AAV2AC25"/>
<evidence type="ECO:0000313" key="16">
    <source>
        <dbReference type="EMBL" id="CAL1281473.1"/>
    </source>
</evidence>
<dbReference type="GO" id="GO:0000139">
    <property type="term" value="C:Golgi membrane"/>
    <property type="evidence" value="ECO:0007669"/>
    <property type="project" value="UniProtKB-SubCell"/>
</dbReference>
<keyword evidence="6" id="KW-0735">Signal-anchor</keyword>
<comment type="catalytic activity">
    <reaction evidence="14">
        <text>a ganglioside GM1b (d18:1(4E)) + CMP-N-acetyl-beta-neuraminate = a ganglioside GD1alpha (d18:1(4E)) + CMP + H(+)</text>
        <dbReference type="Rhea" id="RHEA:41968"/>
        <dbReference type="ChEBI" id="CHEBI:15378"/>
        <dbReference type="ChEBI" id="CHEBI:57812"/>
        <dbReference type="ChEBI" id="CHEBI:60377"/>
        <dbReference type="ChEBI" id="CHEBI:78568"/>
        <dbReference type="ChEBI" id="CHEBI:78569"/>
    </reaction>
    <physiologicalReaction direction="left-to-right" evidence="14">
        <dbReference type="Rhea" id="RHEA:41969"/>
    </physiologicalReaction>
</comment>
<dbReference type="PANTHER" id="PTHR45906">
    <property type="entry name" value="ALPHA-N-ACETYL-NEURAMINYL-2,3-BETA-GALACTOSYL-1, 3-N-ACETYL-GALACTOSAMINIDE ALPHA-2,6-SIALYLTRANSFERASE-LIKE"/>
    <property type="match status" value="1"/>
</dbReference>
<evidence type="ECO:0000256" key="8">
    <source>
        <dbReference type="ARBA" id="ARBA00022989"/>
    </source>
</evidence>
<evidence type="ECO:0000256" key="12">
    <source>
        <dbReference type="ARBA" id="ARBA00023157"/>
    </source>
</evidence>
<dbReference type="GO" id="GO:0001574">
    <property type="term" value="P:ganglioside biosynthetic process"/>
    <property type="evidence" value="ECO:0007669"/>
    <property type="project" value="TreeGrafter"/>
</dbReference>
<proteinExistence type="inferred from homology"/>
<name>A0AAV2AC25_9ARAC</name>
<organism evidence="16 17">
    <name type="scientific">Larinioides sclopetarius</name>
    <dbReference type="NCBI Taxonomy" id="280406"/>
    <lineage>
        <taxon>Eukaryota</taxon>
        <taxon>Metazoa</taxon>
        <taxon>Ecdysozoa</taxon>
        <taxon>Arthropoda</taxon>
        <taxon>Chelicerata</taxon>
        <taxon>Arachnida</taxon>
        <taxon>Araneae</taxon>
        <taxon>Araneomorphae</taxon>
        <taxon>Entelegynae</taxon>
        <taxon>Araneoidea</taxon>
        <taxon>Araneidae</taxon>
        <taxon>Larinioides</taxon>
    </lineage>
</organism>